<feature type="compositionally biased region" description="Basic residues" evidence="1">
    <location>
        <begin position="79"/>
        <end position="96"/>
    </location>
</feature>
<feature type="region of interest" description="Disordered" evidence="1">
    <location>
        <begin position="65"/>
        <end position="96"/>
    </location>
</feature>
<organism evidence="2">
    <name type="scientific">uncultured Caudovirales phage</name>
    <dbReference type="NCBI Taxonomy" id="2100421"/>
    <lineage>
        <taxon>Viruses</taxon>
        <taxon>Duplodnaviria</taxon>
        <taxon>Heunggongvirae</taxon>
        <taxon>Uroviricota</taxon>
        <taxon>Caudoviricetes</taxon>
        <taxon>Peduoviridae</taxon>
        <taxon>Maltschvirus</taxon>
        <taxon>Maltschvirus maltsch</taxon>
    </lineage>
</organism>
<accession>A0A6J7X0F7</accession>
<evidence type="ECO:0000313" key="2">
    <source>
        <dbReference type="EMBL" id="CAB5223924.1"/>
    </source>
</evidence>
<reference evidence="2" key="1">
    <citation type="submission" date="2020-05" db="EMBL/GenBank/DDBJ databases">
        <authorList>
            <person name="Chiriac C."/>
            <person name="Salcher M."/>
            <person name="Ghai R."/>
            <person name="Kavagutti S V."/>
        </authorList>
    </citation>
    <scope>NUCLEOTIDE SEQUENCE</scope>
</reference>
<gene>
    <name evidence="2" type="ORF">UFOVP391_15</name>
</gene>
<protein>
    <submittedName>
        <fullName evidence="2">Uncharacterized protein</fullName>
    </submittedName>
</protein>
<proteinExistence type="predicted"/>
<name>A0A6J7X0F7_9CAUD</name>
<evidence type="ECO:0000256" key="1">
    <source>
        <dbReference type="SAM" id="MobiDB-lite"/>
    </source>
</evidence>
<dbReference type="EMBL" id="LR798325">
    <property type="protein sequence ID" value="CAB5223924.1"/>
    <property type="molecule type" value="Genomic_DNA"/>
</dbReference>
<sequence length="96" mass="10840">MKIKAEHQGKTIIKRTTLGNTTIIVDNIDVTKYRYYVSIGLGYLFEKEAETATVPEPIRYEGIEADEQVEAPAVEPKPIRKKPNAPRNATAKRKRA</sequence>